<evidence type="ECO:0000313" key="10">
    <source>
        <dbReference type="EMBL" id="MDQ0568014.1"/>
    </source>
</evidence>
<dbReference type="GO" id="GO:0004177">
    <property type="term" value="F:aminopeptidase activity"/>
    <property type="evidence" value="ECO:0007669"/>
    <property type="project" value="UniProtKB-KW"/>
</dbReference>
<comment type="function">
    <text evidence="6">Presumably involved in the processing and regular turnover of intracellular proteins. Catalyzes the removal of unsubstituted N-terminal amino acids from various peptides.</text>
</comment>
<dbReference type="CDD" id="cd00433">
    <property type="entry name" value="Peptidase_M17"/>
    <property type="match status" value="1"/>
</dbReference>
<keyword evidence="2 10" id="KW-0031">Aminopeptidase</keyword>
<keyword evidence="11" id="KW-1185">Reference proteome</keyword>
<dbReference type="SUPFAM" id="SSF53187">
    <property type="entry name" value="Zn-dependent exopeptidases"/>
    <property type="match status" value="1"/>
</dbReference>
<dbReference type="InterPro" id="IPR011356">
    <property type="entry name" value="Leucine_aapep/pepB"/>
</dbReference>
<evidence type="ECO:0000256" key="2">
    <source>
        <dbReference type="ARBA" id="ARBA00022438"/>
    </source>
</evidence>
<dbReference type="Gene3D" id="3.40.630.10">
    <property type="entry name" value="Zn peptidases"/>
    <property type="match status" value="1"/>
</dbReference>
<comment type="caution">
    <text evidence="10">The sequence shown here is derived from an EMBL/GenBank/DDBJ whole genome shotgun (WGS) entry which is preliminary data.</text>
</comment>
<feature type="domain" description="Cytosol aminopeptidase" evidence="9">
    <location>
        <begin position="306"/>
        <end position="313"/>
    </location>
</feature>
<dbReference type="PROSITE" id="PS00631">
    <property type="entry name" value="CYTOSOL_AP"/>
    <property type="match status" value="1"/>
</dbReference>
<keyword evidence="3" id="KW-0645">Protease</keyword>
<evidence type="ECO:0000256" key="1">
    <source>
        <dbReference type="ARBA" id="ARBA00009528"/>
    </source>
</evidence>
<dbReference type="PANTHER" id="PTHR11963:SF23">
    <property type="entry name" value="CYTOSOL AMINOPEPTIDASE"/>
    <property type="match status" value="1"/>
</dbReference>
<name>A0ABU0NF02_9MOLU</name>
<dbReference type="PRINTS" id="PR00481">
    <property type="entry name" value="LAMNOPPTDASE"/>
</dbReference>
<keyword evidence="4 10" id="KW-0378">Hydrolase</keyword>
<comment type="similarity">
    <text evidence="1">Belongs to the peptidase M17 family.</text>
</comment>
<accession>A0ABU0NF02</accession>
<evidence type="ECO:0000256" key="4">
    <source>
        <dbReference type="ARBA" id="ARBA00022801"/>
    </source>
</evidence>
<dbReference type="Pfam" id="PF00883">
    <property type="entry name" value="Peptidase_M17"/>
    <property type="match status" value="1"/>
</dbReference>
<evidence type="ECO:0000256" key="8">
    <source>
        <dbReference type="ARBA" id="ARBA00050061"/>
    </source>
</evidence>
<dbReference type="Proteomes" id="UP001236620">
    <property type="component" value="Unassembled WGS sequence"/>
</dbReference>
<evidence type="ECO:0000256" key="7">
    <source>
        <dbReference type="ARBA" id="ARBA00050021"/>
    </source>
</evidence>
<dbReference type="EMBL" id="JAUSWP010000006">
    <property type="protein sequence ID" value="MDQ0568014.1"/>
    <property type="molecule type" value="Genomic_DNA"/>
</dbReference>
<evidence type="ECO:0000259" key="9">
    <source>
        <dbReference type="PROSITE" id="PS00631"/>
    </source>
</evidence>
<organism evidence="10 11">
    <name type="scientific">Mycoplasma yeatsii</name>
    <dbReference type="NCBI Taxonomy" id="51365"/>
    <lineage>
        <taxon>Bacteria</taxon>
        <taxon>Bacillati</taxon>
        <taxon>Mycoplasmatota</taxon>
        <taxon>Mollicutes</taxon>
        <taxon>Mycoplasmataceae</taxon>
        <taxon>Mycoplasma</taxon>
    </lineage>
</organism>
<protein>
    <recommendedName>
        <fullName evidence="7">Probable cytosol aminopeptidase</fullName>
    </recommendedName>
    <alternativeName>
        <fullName evidence="8">Leucine aminopeptidase</fullName>
    </alternativeName>
    <alternativeName>
        <fullName evidence="5">Leucyl aminopeptidase</fullName>
    </alternativeName>
</protein>
<evidence type="ECO:0000313" key="11">
    <source>
        <dbReference type="Proteomes" id="UP001236620"/>
    </source>
</evidence>
<evidence type="ECO:0000256" key="3">
    <source>
        <dbReference type="ARBA" id="ARBA00022670"/>
    </source>
</evidence>
<proteinExistence type="inferred from homology"/>
<dbReference type="InterPro" id="IPR000819">
    <property type="entry name" value="Peptidase_M17_C"/>
</dbReference>
<reference evidence="10" key="1">
    <citation type="submission" date="2023-07" db="EMBL/GenBank/DDBJ databases">
        <title>Genomic Encyclopedia of Type Strains, Phase IV (KMG-IV): sequencing the most valuable type-strain genomes for metagenomic binning, comparative biology and taxonomic classification.</title>
        <authorList>
            <person name="Goeker M."/>
        </authorList>
    </citation>
    <scope>NUCLEOTIDE SEQUENCE [LARGE SCALE GENOMIC DNA]</scope>
    <source>
        <strain evidence="10">DSM 22019</strain>
    </source>
</reference>
<sequence>MIKFNEKHEELTLVAVADPKELKYVSQADCSTTLISEEKKIYMVIKKDGKDLFAKLRKAFKKFVASNKLNVNVDLDSFIEVVAAECGCKAKTISDIYESISFESFKKVCYKKCECKTDVVYNLITKEDVLPLIEKEEIKMEFVNFARTLQDTPPNIATSEYLADEIAKKAKTIDGLKVTVLGRKEAEDLGMGLFLGVNAGSCYEPRAVVLEYIGDESQPKVALVGKGITFDSGGYNLKPSNFMDGMKFDMSGAAIMLSTVMALAKAKAKINIVGIGMFTDNRIGKTATLPESVLTSMNGLTVEIGNTDAEGRLVLADGITYAIREKQATEIWEASTLTGAMTIALGSWATGVFTNFDQKWKTLKEVSEKTGERMWRMPIFEEHVEKVKNDTIMADLTNSCKGREGGSSTAAAFLNEFAENKPFVHFDIAGTADIEGRGQGVLVRTLFEMFNK</sequence>
<gene>
    <name evidence="10" type="ORF">J2Z63_000662</name>
</gene>
<evidence type="ECO:0000256" key="6">
    <source>
        <dbReference type="ARBA" id="ARBA00049972"/>
    </source>
</evidence>
<evidence type="ECO:0000256" key="5">
    <source>
        <dbReference type="ARBA" id="ARBA00033172"/>
    </source>
</evidence>
<dbReference type="PANTHER" id="PTHR11963">
    <property type="entry name" value="LEUCINE AMINOPEPTIDASE-RELATED"/>
    <property type="match status" value="1"/>
</dbReference>
<dbReference type="RefSeq" id="WP_042733105.1">
    <property type="nucleotide sequence ID" value="NZ_JAUSWP010000006.1"/>
</dbReference>